<dbReference type="Proteomes" id="UP000193090">
    <property type="component" value="Unassembled WGS sequence"/>
</dbReference>
<evidence type="ECO:0000313" key="3">
    <source>
        <dbReference type="Proteomes" id="UP000193090"/>
    </source>
</evidence>
<proteinExistence type="predicted"/>
<feature type="domain" description="PE-PPE" evidence="1">
    <location>
        <begin position="100"/>
        <end position="309"/>
    </location>
</feature>
<name>A0A1X2EG19_9MYCO</name>
<sequence length="443" mass="47215">MHPVQRRAGAALTAVTITAAGLFGLPRYTPLLDLATFAVHLTAETDADVATVPPALVMGGSGVPNPSDGWVDSASRLYLQPLGFGGTAQSFYTPELMGQHPDWSMAEGARLLTDAIKDNLGTENPVYVFGYSQSSALSTLTMNQLAADHVDPNLVHFVLVGNSANPNGGMLTSFDLPLIRDLSRMFEMTLGNPTPNLFPTDVFTLEYDGYADFPRYPLNPLSTLNALVGLFTQHLKYLGFDYNDLWSSPGVVNPANVVQLDTVGDLTDYYMIRADTLPLLDPLRLVPVAGRPLADLLEPDLRILVNLGYGSITDGWNSGPADLATTIGLFPTELHCVAGCTWLDLPEALLRGAWQGLTDFVDDLLDPATYQLADPITSPALTTLVNAAINTGMVDGAPGSLWELLSAWLATSATPLDLGDLAGQLGLSSLLDWVTALLTGLTG</sequence>
<comment type="caution">
    <text evidence="2">The sequence shown here is derived from an EMBL/GenBank/DDBJ whole genome shotgun (WGS) entry which is preliminary data.</text>
</comment>
<dbReference type="EMBL" id="LQPZ01000040">
    <property type="protein sequence ID" value="ORX01010.1"/>
    <property type="molecule type" value="Genomic_DNA"/>
</dbReference>
<evidence type="ECO:0000313" key="2">
    <source>
        <dbReference type="EMBL" id="ORX01010.1"/>
    </source>
</evidence>
<dbReference type="Pfam" id="PF08237">
    <property type="entry name" value="PE-PPE"/>
    <property type="match status" value="1"/>
</dbReference>
<gene>
    <name evidence="2" type="ORF">AWC30_14085</name>
</gene>
<dbReference type="InterPro" id="IPR013228">
    <property type="entry name" value="PE-PPE_C"/>
</dbReference>
<dbReference type="InterPro" id="IPR029058">
    <property type="entry name" value="AB_hydrolase_fold"/>
</dbReference>
<evidence type="ECO:0000259" key="1">
    <source>
        <dbReference type="Pfam" id="PF08237"/>
    </source>
</evidence>
<keyword evidence="3" id="KW-1185">Reference proteome</keyword>
<organism evidence="2 3">
    <name type="scientific">Mycolicibacillus trivialis</name>
    <dbReference type="NCBI Taxonomy" id="1798"/>
    <lineage>
        <taxon>Bacteria</taxon>
        <taxon>Bacillati</taxon>
        <taxon>Actinomycetota</taxon>
        <taxon>Actinomycetes</taxon>
        <taxon>Mycobacteriales</taxon>
        <taxon>Mycobacteriaceae</taxon>
        <taxon>Mycolicibacillus</taxon>
    </lineage>
</organism>
<reference evidence="2 3" key="1">
    <citation type="submission" date="2016-01" db="EMBL/GenBank/DDBJ databases">
        <title>The new phylogeny of the genus Mycobacterium.</title>
        <authorList>
            <person name="Tarcisio F."/>
            <person name="Conor M."/>
            <person name="Antonella G."/>
            <person name="Elisabetta G."/>
            <person name="Giulia F.S."/>
            <person name="Sara T."/>
            <person name="Anna F."/>
            <person name="Clotilde B."/>
            <person name="Roberto B."/>
            <person name="Veronica D.S."/>
            <person name="Fabio R."/>
            <person name="Monica P."/>
            <person name="Olivier J."/>
            <person name="Enrico T."/>
            <person name="Nicola S."/>
        </authorList>
    </citation>
    <scope>NUCLEOTIDE SEQUENCE [LARGE SCALE GENOMIC DNA]</scope>
    <source>
        <strain evidence="2 3">DSM 44153</strain>
    </source>
</reference>
<dbReference type="SUPFAM" id="SSF53474">
    <property type="entry name" value="alpha/beta-Hydrolases"/>
    <property type="match status" value="1"/>
</dbReference>
<accession>A0A1X2EG19</accession>
<dbReference type="STRING" id="1798.AWC30_14085"/>
<dbReference type="AlphaFoldDB" id="A0A1X2EG19"/>
<protein>
    <recommendedName>
        <fullName evidence="1">PE-PPE domain-containing protein</fullName>
    </recommendedName>
</protein>
<dbReference type="RefSeq" id="WP_085110830.1">
    <property type="nucleotide sequence ID" value="NZ_JACKSN010000089.1"/>
</dbReference>
<dbReference type="OrthoDB" id="4568361at2"/>